<dbReference type="EMBL" id="JAPFFF010000018">
    <property type="protein sequence ID" value="KAK8860777.1"/>
    <property type="molecule type" value="Genomic_DNA"/>
</dbReference>
<feature type="region of interest" description="Disordered" evidence="2">
    <location>
        <begin position="111"/>
        <end position="139"/>
    </location>
</feature>
<proteinExistence type="predicted"/>
<protein>
    <recommendedName>
        <fullName evidence="5">BZIP domain-containing protein</fullName>
    </recommendedName>
</protein>
<reference evidence="3 4" key="1">
    <citation type="submission" date="2024-04" db="EMBL/GenBank/DDBJ databases">
        <title>Tritrichomonas musculus Genome.</title>
        <authorList>
            <person name="Alves-Ferreira E."/>
            <person name="Grigg M."/>
            <person name="Lorenzi H."/>
            <person name="Galac M."/>
        </authorList>
    </citation>
    <scope>NUCLEOTIDE SEQUENCE [LARGE SCALE GENOMIC DNA]</scope>
    <source>
        <strain evidence="3 4">EAF2021</strain>
    </source>
</reference>
<evidence type="ECO:0000256" key="1">
    <source>
        <dbReference type="SAM" id="Coils"/>
    </source>
</evidence>
<evidence type="ECO:0000256" key="2">
    <source>
        <dbReference type="SAM" id="MobiDB-lite"/>
    </source>
</evidence>
<feature type="region of interest" description="Disordered" evidence="2">
    <location>
        <begin position="1"/>
        <end position="34"/>
    </location>
</feature>
<comment type="caution">
    <text evidence="3">The sequence shown here is derived from an EMBL/GenBank/DDBJ whole genome shotgun (WGS) entry which is preliminary data.</text>
</comment>
<name>A0ABR2ICJ7_9EUKA</name>
<dbReference type="Proteomes" id="UP001470230">
    <property type="component" value="Unassembled WGS sequence"/>
</dbReference>
<feature type="compositionally biased region" description="Polar residues" evidence="2">
    <location>
        <begin position="116"/>
        <end position="131"/>
    </location>
</feature>
<keyword evidence="4" id="KW-1185">Reference proteome</keyword>
<evidence type="ECO:0000313" key="4">
    <source>
        <dbReference type="Proteomes" id="UP001470230"/>
    </source>
</evidence>
<evidence type="ECO:0000313" key="3">
    <source>
        <dbReference type="EMBL" id="KAK8860777.1"/>
    </source>
</evidence>
<feature type="compositionally biased region" description="Low complexity" evidence="2">
    <location>
        <begin position="25"/>
        <end position="34"/>
    </location>
</feature>
<feature type="coiled-coil region" evidence="1">
    <location>
        <begin position="66"/>
        <end position="100"/>
    </location>
</feature>
<sequence>MTSKTQVTFTSNDSSPSGLSTSKASISSSEDTTEIEQTIDNLISKIRQPAFQPKKMSEEKRNKLKYDRLLSKIKRDQAIIAQLEIENRALKDEVSRCEAKIRSYPRMKSKYDKLSESLSRSAEVYSSTKSLSSRRRPFT</sequence>
<accession>A0ABR2ICJ7</accession>
<gene>
    <name evidence="3" type="ORF">M9Y10_012443</name>
</gene>
<organism evidence="3 4">
    <name type="scientific">Tritrichomonas musculus</name>
    <dbReference type="NCBI Taxonomy" id="1915356"/>
    <lineage>
        <taxon>Eukaryota</taxon>
        <taxon>Metamonada</taxon>
        <taxon>Parabasalia</taxon>
        <taxon>Tritrichomonadida</taxon>
        <taxon>Tritrichomonadidae</taxon>
        <taxon>Tritrichomonas</taxon>
    </lineage>
</organism>
<feature type="compositionally biased region" description="Polar residues" evidence="2">
    <location>
        <begin position="1"/>
        <end position="24"/>
    </location>
</feature>
<evidence type="ECO:0008006" key="5">
    <source>
        <dbReference type="Google" id="ProtNLM"/>
    </source>
</evidence>
<keyword evidence="1" id="KW-0175">Coiled coil</keyword>